<evidence type="ECO:0000256" key="1">
    <source>
        <dbReference type="ARBA" id="ARBA00022723"/>
    </source>
</evidence>
<name>A0AAN9A4X0_HALRR</name>
<keyword evidence="1" id="KW-0479">Metal-binding</keyword>
<evidence type="ECO:0000313" key="7">
    <source>
        <dbReference type="EMBL" id="KAK7075113.1"/>
    </source>
</evidence>
<sequence>MDLQTLQYQMWLAVKKYQVLIGRRQEDPHNISLQREILDVLCQLISINENQKLVVAKLREERESRHLGNFKDRDKNRNSDACDDQHEVDSSLNYHLQEANSPRLSPGLPQAFQSLPLADQSNITSPYQDLSCERPDHSLQESCDEPLDCSIKGNGGCAASEPSSPVGWWCSPEKRLHNFQPPTADYSVEDVHDLVSQDEFMHALGLLTVKECEEVLSKRYERRKHSAYAHIFSSTIWEKPETRRKRRAWLTSGAGSPPNLRRKVRPLSQPPSRPESRPASPSQSSGSPPTTYLPSQPTSPQSLEEDFPLASQPSEEVCPMCNIKGADVQCDGCGVIYHSHCVDLEDSYPPPCWLCLTCEQLGMRASTNTNPQLVSRRRGKSRGTGNKRAVTAAEGRANCS</sequence>
<dbReference type="PROSITE" id="PS01359">
    <property type="entry name" value="ZF_PHD_1"/>
    <property type="match status" value="1"/>
</dbReference>
<evidence type="ECO:0000256" key="3">
    <source>
        <dbReference type="ARBA" id="ARBA00022833"/>
    </source>
</evidence>
<evidence type="ECO:0000256" key="5">
    <source>
        <dbReference type="SAM" id="MobiDB-lite"/>
    </source>
</evidence>
<accession>A0AAN9A4X0</accession>
<dbReference type="SUPFAM" id="SSF57903">
    <property type="entry name" value="FYVE/PHD zinc finger"/>
    <property type="match status" value="1"/>
</dbReference>
<evidence type="ECO:0000313" key="8">
    <source>
        <dbReference type="Proteomes" id="UP001381693"/>
    </source>
</evidence>
<dbReference type="AlphaFoldDB" id="A0AAN9A4X0"/>
<dbReference type="SMART" id="SM00249">
    <property type="entry name" value="PHD"/>
    <property type="match status" value="1"/>
</dbReference>
<feature type="domain" description="PHD-type" evidence="6">
    <location>
        <begin position="315"/>
        <end position="361"/>
    </location>
</feature>
<feature type="compositionally biased region" description="Polar residues" evidence="5">
    <location>
        <begin position="290"/>
        <end position="302"/>
    </location>
</feature>
<dbReference type="InterPro" id="IPR011011">
    <property type="entry name" value="Znf_FYVE_PHD"/>
</dbReference>
<feature type="region of interest" description="Disordered" evidence="5">
    <location>
        <begin position="67"/>
        <end position="87"/>
    </location>
</feature>
<dbReference type="Proteomes" id="UP001381693">
    <property type="component" value="Unassembled WGS sequence"/>
</dbReference>
<keyword evidence="2 4" id="KW-0863">Zinc-finger</keyword>
<protein>
    <recommendedName>
        <fullName evidence="6">PHD-type domain-containing protein</fullName>
    </recommendedName>
</protein>
<dbReference type="InterPro" id="IPR013083">
    <property type="entry name" value="Znf_RING/FYVE/PHD"/>
</dbReference>
<dbReference type="InterPro" id="IPR019786">
    <property type="entry name" value="Zinc_finger_PHD-type_CS"/>
</dbReference>
<proteinExistence type="predicted"/>
<dbReference type="InterPro" id="IPR001965">
    <property type="entry name" value="Znf_PHD"/>
</dbReference>
<evidence type="ECO:0000259" key="6">
    <source>
        <dbReference type="PROSITE" id="PS50016"/>
    </source>
</evidence>
<comment type="caution">
    <text evidence="7">The sequence shown here is derived from an EMBL/GenBank/DDBJ whole genome shotgun (WGS) entry which is preliminary data.</text>
</comment>
<organism evidence="7 8">
    <name type="scientific">Halocaridina rubra</name>
    <name type="common">Hawaiian red shrimp</name>
    <dbReference type="NCBI Taxonomy" id="373956"/>
    <lineage>
        <taxon>Eukaryota</taxon>
        <taxon>Metazoa</taxon>
        <taxon>Ecdysozoa</taxon>
        <taxon>Arthropoda</taxon>
        <taxon>Crustacea</taxon>
        <taxon>Multicrustacea</taxon>
        <taxon>Malacostraca</taxon>
        <taxon>Eumalacostraca</taxon>
        <taxon>Eucarida</taxon>
        <taxon>Decapoda</taxon>
        <taxon>Pleocyemata</taxon>
        <taxon>Caridea</taxon>
        <taxon>Atyoidea</taxon>
        <taxon>Atyidae</taxon>
        <taxon>Halocaridina</taxon>
    </lineage>
</organism>
<gene>
    <name evidence="7" type="ORF">SK128_023285</name>
</gene>
<keyword evidence="3" id="KW-0862">Zinc</keyword>
<dbReference type="EMBL" id="JAXCGZ010011364">
    <property type="protein sequence ID" value="KAK7075113.1"/>
    <property type="molecule type" value="Genomic_DNA"/>
</dbReference>
<reference evidence="7 8" key="1">
    <citation type="submission" date="2023-11" db="EMBL/GenBank/DDBJ databases">
        <title>Halocaridina rubra genome assembly.</title>
        <authorList>
            <person name="Smith C."/>
        </authorList>
    </citation>
    <scope>NUCLEOTIDE SEQUENCE [LARGE SCALE GENOMIC DNA]</scope>
    <source>
        <strain evidence="7">EP-1</strain>
        <tissue evidence="7">Whole</tissue>
    </source>
</reference>
<keyword evidence="8" id="KW-1185">Reference proteome</keyword>
<evidence type="ECO:0000256" key="4">
    <source>
        <dbReference type="PROSITE-ProRule" id="PRU00146"/>
    </source>
</evidence>
<dbReference type="CDD" id="cd15489">
    <property type="entry name" value="PHD_SF"/>
    <property type="match status" value="1"/>
</dbReference>
<feature type="region of interest" description="Disordered" evidence="5">
    <location>
        <begin position="369"/>
        <end position="400"/>
    </location>
</feature>
<evidence type="ECO:0000256" key="2">
    <source>
        <dbReference type="ARBA" id="ARBA00022771"/>
    </source>
</evidence>
<dbReference type="Gene3D" id="3.30.40.10">
    <property type="entry name" value="Zinc/RING finger domain, C3HC4 (zinc finger)"/>
    <property type="match status" value="1"/>
</dbReference>
<dbReference type="InterPro" id="IPR019787">
    <property type="entry name" value="Znf_PHD-finger"/>
</dbReference>
<dbReference type="PROSITE" id="PS50016">
    <property type="entry name" value="ZF_PHD_2"/>
    <property type="match status" value="1"/>
</dbReference>
<dbReference type="GO" id="GO:0008270">
    <property type="term" value="F:zinc ion binding"/>
    <property type="evidence" value="ECO:0007669"/>
    <property type="project" value="UniProtKB-KW"/>
</dbReference>
<feature type="compositionally biased region" description="Low complexity" evidence="5">
    <location>
        <begin position="277"/>
        <end position="289"/>
    </location>
</feature>
<feature type="region of interest" description="Disordered" evidence="5">
    <location>
        <begin position="250"/>
        <end position="309"/>
    </location>
</feature>